<sequence>MSTEYGVAAAVFDHDHKVYSIYYHFSIVGTFAANGTLTTSSTIPTPVPTSGSAGNTTSGSGAAVTPPTAHSGATIVMRGIEGAVVLAFRVALALVL</sequence>
<evidence type="ECO:0000313" key="3">
    <source>
        <dbReference type="Proteomes" id="UP000566819"/>
    </source>
</evidence>
<dbReference type="EMBL" id="JAAMPI010000764">
    <property type="protein sequence ID" value="KAF4628772.1"/>
    <property type="molecule type" value="Genomic_DNA"/>
</dbReference>
<evidence type="ECO:0000256" key="1">
    <source>
        <dbReference type="SAM" id="MobiDB-lite"/>
    </source>
</evidence>
<dbReference type="Proteomes" id="UP000566819">
    <property type="component" value="Unassembled WGS sequence"/>
</dbReference>
<reference evidence="2 3" key="1">
    <citation type="submission" date="2020-03" db="EMBL/GenBank/DDBJ databases">
        <title>Draft Genome Sequence of Cudoniella acicularis.</title>
        <authorList>
            <person name="Buettner E."/>
            <person name="Kellner H."/>
        </authorList>
    </citation>
    <scope>NUCLEOTIDE SEQUENCE [LARGE SCALE GENOMIC DNA]</scope>
    <source>
        <strain evidence="2 3">DSM 108380</strain>
    </source>
</reference>
<name>A0A8H4RES6_9HELO</name>
<comment type="caution">
    <text evidence="2">The sequence shown here is derived from an EMBL/GenBank/DDBJ whole genome shotgun (WGS) entry which is preliminary data.</text>
</comment>
<feature type="region of interest" description="Disordered" evidence="1">
    <location>
        <begin position="44"/>
        <end position="66"/>
    </location>
</feature>
<gene>
    <name evidence="2" type="ORF">G7Y89_g9377</name>
</gene>
<proteinExistence type="predicted"/>
<feature type="compositionally biased region" description="Low complexity" evidence="1">
    <location>
        <begin position="44"/>
        <end position="65"/>
    </location>
</feature>
<evidence type="ECO:0000313" key="2">
    <source>
        <dbReference type="EMBL" id="KAF4628772.1"/>
    </source>
</evidence>
<keyword evidence="3" id="KW-1185">Reference proteome</keyword>
<organism evidence="2 3">
    <name type="scientific">Cudoniella acicularis</name>
    <dbReference type="NCBI Taxonomy" id="354080"/>
    <lineage>
        <taxon>Eukaryota</taxon>
        <taxon>Fungi</taxon>
        <taxon>Dikarya</taxon>
        <taxon>Ascomycota</taxon>
        <taxon>Pezizomycotina</taxon>
        <taxon>Leotiomycetes</taxon>
        <taxon>Helotiales</taxon>
        <taxon>Tricladiaceae</taxon>
        <taxon>Cudoniella</taxon>
    </lineage>
</organism>
<protein>
    <submittedName>
        <fullName evidence="2">Uncharacterized protein</fullName>
    </submittedName>
</protein>
<accession>A0A8H4RES6</accession>
<dbReference type="AlphaFoldDB" id="A0A8H4RES6"/>